<keyword evidence="11" id="KW-1185">Reference proteome</keyword>
<dbReference type="GO" id="GO:0016462">
    <property type="term" value="F:pyrophosphatase activity"/>
    <property type="evidence" value="ECO:0007669"/>
    <property type="project" value="UniProtKB-ARBA"/>
</dbReference>
<dbReference type="Pfam" id="PF00293">
    <property type="entry name" value="NUDIX"/>
    <property type="match status" value="1"/>
</dbReference>
<evidence type="ECO:0000256" key="5">
    <source>
        <dbReference type="ARBA" id="ARBA00022801"/>
    </source>
</evidence>
<name>A0A1T5FET6_9SPHI</name>
<dbReference type="PANTHER" id="PTHR11839">
    <property type="entry name" value="UDP/ADP-SUGAR PYROPHOSPHATASE"/>
    <property type="match status" value="1"/>
</dbReference>
<evidence type="ECO:0000313" key="11">
    <source>
        <dbReference type="Proteomes" id="UP000189981"/>
    </source>
</evidence>
<sequence length="183" mass="20578">MNNLDWETISSKYLVRAPWATLRVDTCRMPDGTVIPDYYVLEYPDWVNVIALTSDNQVILVRQYRHAAGEEVLELPGGVIEEGESIEEAARRELLEETGYEFEQIEFLSELYANPATATNKTHCFLATGGKKTSEQSLDRGEEIIIELVSLDELKDLVLKNKLGQALHTSGAFYALVKLGLLK</sequence>
<dbReference type="PROSITE" id="PS51462">
    <property type="entry name" value="NUDIX"/>
    <property type="match status" value="1"/>
</dbReference>
<dbReference type="GO" id="GO:0006753">
    <property type="term" value="P:nucleoside phosphate metabolic process"/>
    <property type="evidence" value="ECO:0007669"/>
    <property type="project" value="TreeGrafter"/>
</dbReference>
<evidence type="ECO:0000256" key="4">
    <source>
        <dbReference type="ARBA" id="ARBA00016377"/>
    </source>
</evidence>
<comment type="cofactor">
    <cofactor evidence="2">
        <name>Mg(2+)</name>
        <dbReference type="ChEBI" id="CHEBI:18420"/>
    </cofactor>
</comment>
<dbReference type="EMBL" id="FUYR01000009">
    <property type="protein sequence ID" value="SKB94690.1"/>
    <property type="molecule type" value="Genomic_DNA"/>
</dbReference>
<evidence type="ECO:0000256" key="3">
    <source>
        <dbReference type="ARBA" id="ARBA00007275"/>
    </source>
</evidence>
<dbReference type="AlphaFoldDB" id="A0A1T5FET6"/>
<organism evidence="10 11">
    <name type="scientific">Daejeonella lutea</name>
    <dbReference type="NCBI Taxonomy" id="572036"/>
    <lineage>
        <taxon>Bacteria</taxon>
        <taxon>Pseudomonadati</taxon>
        <taxon>Bacteroidota</taxon>
        <taxon>Sphingobacteriia</taxon>
        <taxon>Sphingobacteriales</taxon>
        <taxon>Sphingobacteriaceae</taxon>
        <taxon>Daejeonella</taxon>
    </lineage>
</organism>
<evidence type="ECO:0000256" key="6">
    <source>
        <dbReference type="ARBA" id="ARBA00032162"/>
    </source>
</evidence>
<dbReference type="PROSITE" id="PS00893">
    <property type="entry name" value="NUDIX_BOX"/>
    <property type="match status" value="1"/>
</dbReference>
<dbReference type="CDD" id="cd03424">
    <property type="entry name" value="NUDIX_ADPRase_Nudt5_UGPPase_Nudt14"/>
    <property type="match status" value="1"/>
</dbReference>
<dbReference type="Gene3D" id="3.90.79.10">
    <property type="entry name" value="Nucleoside Triphosphate Pyrophosphohydrolase"/>
    <property type="match status" value="1"/>
</dbReference>
<protein>
    <recommendedName>
        <fullName evidence="4">GDP-mannose pyrophosphatase</fullName>
    </recommendedName>
    <alternativeName>
        <fullName evidence="6">GDP-mannose hydrolase</fullName>
    </alternativeName>
    <alternativeName>
        <fullName evidence="7">GDPMK</fullName>
    </alternativeName>
</protein>
<dbReference type="Proteomes" id="UP000189981">
    <property type="component" value="Unassembled WGS sequence"/>
</dbReference>
<dbReference type="InterPro" id="IPR000086">
    <property type="entry name" value="NUDIX_hydrolase_dom"/>
</dbReference>
<dbReference type="GO" id="GO:0019693">
    <property type="term" value="P:ribose phosphate metabolic process"/>
    <property type="evidence" value="ECO:0007669"/>
    <property type="project" value="TreeGrafter"/>
</dbReference>
<dbReference type="InterPro" id="IPR020476">
    <property type="entry name" value="Nudix_hydrolase"/>
</dbReference>
<keyword evidence="5 8" id="KW-0378">Hydrolase</keyword>
<dbReference type="SUPFAM" id="SSF55811">
    <property type="entry name" value="Nudix"/>
    <property type="match status" value="1"/>
</dbReference>
<comment type="similarity">
    <text evidence="3">Belongs to the Nudix hydrolase family. NudK subfamily.</text>
</comment>
<evidence type="ECO:0000259" key="9">
    <source>
        <dbReference type="PROSITE" id="PS51462"/>
    </source>
</evidence>
<dbReference type="OrthoDB" id="9806150at2"/>
<dbReference type="PANTHER" id="PTHR11839:SF18">
    <property type="entry name" value="NUDIX HYDROLASE DOMAIN-CONTAINING PROTEIN"/>
    <property type="match status" value="1"/>
</dbReference>
<evidence type="ECO:0000256" key="8">
    <source>
        <dbReference type="RuleBase" id="RU003476"/>
    </source>
</evidence>
<evidence type="ECO:0000256" key="2">
    <source>
        <dbReference type="ARBA" id="ARBA00001946"/>
    </source>
</evidence>
<evidence type="ECO:0000256" key="1">
    <source>
        <dbReference type="ARBA" id="ARBA00000847"/>
    </source>
</evidence>
<proteinExistence type="inferred from homology"/>
<dbReference type="STRING" id="572036.SAMN05661099_3641"/>
<dbReference type="RefSeq" id="WP_079704132.1">
    <property type="nucleotide sequence ID" value="NZ_FUYR01000009.1"/>
</dbReference>
<feature type="domain" description="Nudix hydrolase" evidence="9">
    <location>
        <begin position="42"/>
        <end position="179"/>
    </location>
</feature>
<dbReference type="InterPro" id="IPR020084">
    <property type="entry name" value="NUDIX_hydrolase_CS"/>
</dbReference>
<accession>A0A1T5FET6</accession>
<evidence type="ECO:0000256" key="7">
    <source>
        <dbReference type="ARBA" id="ARBA00032272"/>
    </source>
</evidence>
<dbReference type="InterPro" id="IPR015797">
    <property type="entry name" value="NUDIX_hydrolase-like_dom_sf"/>
</dbReference>
<gene>
    <name evidence="10" type="ORF">SAMN05661099_3641</name>
</gene>
<reference evidence="11" key="1">
    <citation type="submission" date="2017-02" db="EMBL/GenBank/DDBJ databases">
        <authorList>
            <person name="Varghese N."/>
            <person name="Submissions S."/>
        </authorList>
    </citation>
    <scope>NUCLEOTIDE SEQUENCE [LARGE SCALE GENOMIC DNA]</scope>
    <source>
        <strain evidence="11">DSM 22385</strain>
    </source>
</reference>
<comment type="catalytic activity">
    <reaction evidence="1">
        <text>GDP-alpha-D-mannose + H2O = alpha-D-mannose 1-phosphate + GMP + 2 H(+)</text>
        <dbReference type="Rhea" id="RHEA:27978"/>
        <dbReference type="ChEBI" id="CHEBI:15377"/>
        <dbReference type="ChEBI" id="CHEBI:15378"/>
        <dbReference type="ChEBI" id="CHEBI:57527"/>
        <dbReference type="ChEBI" id="CHEBI:58115"/>
        <dbReference type="ChEBI" id="CHEBI:58409"/>
    </reaction>
</comment>
<evidence type="ECO:0000313" key="10">
    <source>
        <dbReference type="EMBL" id="SKB94690.1"/>
    </source>
</evidence>
<dbReference type="PRINTS" id="PR00502">
    <property type="entry name" value="NUDIXFAMILY"/>
</dbReference>